<dbReference type="OrthoDB" id="9776648at2"/>
<dbReference type="CDD" id="cd06261">
    <property type="entry name" value="TM_PBP2"/>
    <property type="match status" value="2"/>
</dbReference>
<gene>
    <name evidence="10" type="ORF">EDC18_102152</name>
</gene>
<dbReference type="AlphaFoldDB" id="A0A4R3MQH8"/>
<keyword evidence="5 8" id="KW-0812">Transmembrane</keyword>
<proteinExistence type="inferred from homology"/>
<organism evidence="10 11">
    <name type="scientific">Natranaerovirga pectinivora</name>
    <dbReference type="NCBI Taxonomy" id="682400"/>
    <lineage>
        <taxon>Bacteria</taxon>
        <taxon>Bacillati</taxon>
        <taxon>Bacillota</taxon>
        <taxon>Clostridia</taxon>
        <taxon>Lachnospirales</taxon>
        <taxon>Natranaerovirgaceae</taxon>
        <taxon>Natranaerovirga</taxon>
    </lineage>
</organism>
<evidence type="ECO:0000256" key="7">
    <source>
        <dbReference type="ARBA" id="ARBA00023136"/>
    </source>
</evidence>
<feature type="transmembrane region" description="Helical" evidence="8">
    <location>
        <begin position="237"/>
        <end position="258"/>
    </location>
</feature>
<feature type="transmembrane region" description="Helical" evidence="8">
    <location>
        <begin position="408"/>
        <end position="428"/>
    </location>
</feature>
<dbReference type="PROSITE" id="PS50928">
    <property type="entry name" value="ABC_TM1"/>
    <property type="match status" value="2"/>
</dbReference>
<name>A0A4R3MQH8_9FIRM</name>
<dbReference type="PANTHER" id="PTHR43357:SF3">
    <property type="entry name" value="FE(3+)-TRANSPORT SYSTEM PERMEASE PROTEIN FBPB 2"/>
    <property type="match status" value="1"/>
</dbReference>
<feature type="domain" description="ABC transmembrane type-1" evidence="9">
    <location>
        <begin position="369"/>
        <end position="559"/>
    </location>
</feature>
<feature type="transmembrane region" description="Helical" evidence="8">
    <location>
        <begin position="365"/>
        <end position="387"/>
    </location>
</feature>
<evidence type="ECO:0000256" key="8">
    <source>
        <dbReference type="RuleBase" id="RU363032"/>
    </source>
</evidence>
<comment type="similarity">
    <text evidence="8">Belongs to the binding-protein-dependent transport system permease family.</text>
</comment>
<evidence type="ECO:0000259" key="9">
    <source>
        <dbReference type="PROSITE" id="PS50928"/>
    </source>
</evidence>
<dbReference type="EMBL" id="SMAL01000002">
    <property type="protein sequence ID" value="TCT16136.1"/>
    <property type="molecule type" value="Genomic_DNA"/>
</dbReference>
<accession>A0A4R3MQH8</accession>
<protein>
    <submittedName>
        <fullName evidence="10">Iron(III) transport system permease protein</fullName>
    </submittedName>
</protein>
<dbReference type="Proteomes" id="UP000294902">
    <property type="component" value="Unassembled WGS sequence"/>
</dbReference>
<feature type="transmembrane region" description="Helical" evidence="8">
    <location>
        <begin position="90"/>
        <end position="118"/>
    </location>
</feature>
<dbReference type="InterPro" id="IPR035906">
    <property type="entry name" value="MetI-like_sf"/>
</dbReference>
<evidence type="ECO:0000313" key="11">
    <source>
        <dbReference type="Proteomes" id="UP000294902"/>
    </source>
</evidence>
<keyword evidence="6 8" id="KW-1133">Transmembrane helix</keyword>
<keyword evidence="2 8" id="KW-0813">Transport</keyword>
<feature type="transmembrane region" description="Helical" evidence="8">
    <location>
        <begin position="176"/>
        <end position="199"/>
    </location>
</feature>
<feature type="transmembrane region" description="Helical" evidence="8">
    <location>
        <begin position="483"/>
        <end position="508"/>
    </location>
</feature>
<sequence>MSDFSNDYNIKKLNKKNDAKVGEKFSPTILRFIRRKWLNIWNCNPPGLILLLLGATVALIMSIPIFYVAWRSLFAGKSRWTRLLDQRIPQLLWNTVSLTAVVMVFTLIIGVSLAFVTIRTDIPFKKMWRWLLALPLIIPPYVGAVTYIIIFGRSGWARNFWRSVPWLVDNFGDYPINIFSFWGVAFVLTMFTYPYVYLITSASLRKMNRNFEEAARSLGMNNFQVFWKVILPALRPAIGASAILVALYVLSDFGAIAMLRYVTFTAAIYFQRVGFDTASASVLSLVLIVITIIILWIESKTRKNNKYYQTSNTYRKPSVLKLGKWKTVTILYVSIIFIVSVVLPIIVLVYWSIIGIRMGALDNRFIGFALNSLKVSSLAALLCMFLSMPVIYLKMRYPSIFTSIIERLSFAGYALPGVIVALGFIFIFNNYIPALYGTFYVVALAFVVRFLPQAMQSGEASLSLVSPKIDEAARSLGCPPWLVMFKVILPNMLPGVLAGGALVFVSSLKELPATLMLRPPGFDTLAVRIYFEASEAIYHLAAPAALLLIIVSIIPLRYMLSKY</sequence>
<keyword evidence="4" id="KW-0997">Cell inner membrane</keyword>
<feature type="transmembrane region" description="Helical" evidence="8">
    <location>
        <begin position="536"/>
        <end position="560"/>
    </location>
</feature>
<feature type="transmembrane region" description="Helical" evidence="8">
    <location>
        <begin position="278"/>
        <end position="297"/>
    </location>
</feature>
<feature type="transmembrane region" description="Helical" evidence="8">
    <location>
        <begin position="130"/>
        <end position="156"/>
    </location>
</feature>
<comment type="subcellular location">
    <subcellularLocation>
        <location evidence="1">Cell inner membrane</location>
        <topology evidence="1">Multi-pass membrane protein</topology>
    </subcellularLocation>
    <subcellularLocation>
        <location evidence="8">Cell membrane</location>
        <topology evidence="8">Multi-pass membrane protein</topology>
    </subcellularLocation>
</comment>
<evidence type="ECO:0000256" key="3">
    <source>
        <dbReference type="ARBA" id="ARBA00022475"/>
    </source>
</evidence>
<evidence type="ECO:0000256" key="5">
    <source>
        <dbReference type="ARBA" id="ARBA00022692"/>
    </source>
</evidence>
<feature type="transmembrane region" description="Helical" evidence="8">
    <location>
        <begin position="434"/>
        <end position="451"/>
    </location>
</feature>
<dbReference type="SUPFAM" id="SSF161098">
    <property type="entry name" value="MetI-like"/>
    <property type="match status" value="2"/>
</dbReference>
<feature type="domain" description="ABC transmembrane type-1" evidence="9">
    <location>
        <begin position="92"/>
        <end position="298"/>
    </location>
</feature>
<keyword evidence="11" id="KW-1185">Reference proteome</keyword>
<dbReference type="GO" id="GO:0055085">
    <property type="term" value="P:transmembrane transport"/>
    <property type="evidence" value="ECO:0007669"/>
    <property type="project" value="InterPro"/>
</dbReference>
<evidence type="ECO:0000256" key="4">
    <source>
        <dbReference type="ARBA" id="ARBA00022519"/>
    </source>
</evidence>
<dbReference type="RefSeq" id="WP_132250290.1">
    <property type="nucleotide sequence ID" value="NZ_SMAL01000002.1"/>
</dbReference>
<keyword evidence="3" id="KW-1003">Cell membrane</keyword>
<reference evidence="10 11" key="1">
    <citation type="submission" date="2019-03" db="EMBL/GenBank/DDBJ databases">
        <title>Genomic Encyclopedia of Type Strains, Phase IV (KMG-IV): sequencing the most valuable type-strain genomes for metagenomic binning, comparative biology and taxonomic classification.</title>
        <authorList>
            <person name="Goeker M."/>
        </authorList>
    </citation>
    <scope>NUCLEOTIDE SEQUENCE [LARGE SCALE GENOMIC DNA]</scope>
    <source>
        <strain evidence="10 11">DSM 24629</strain>
    </source>
</reference>
<evidence type="ECO:0000256" key="1">
    <source>
        <dbReference type="ARBA" id="ARBA00004429"/>
    </source>
</evidence>
<feature type="transmembrane region" description="Helical" evidence="8">
    <location>
        <begin position="48"/>
        <end position="70"/>
    </location>
</feature>
<dbReference type="PANTHER" id="PTHR43357">
    <property type="entry name" value="INNER MEMBRANE ABC TRANSPORTER PERMEASE PROTEIN YDCV"/>
    <property type="match status" value="1"/>
</dbReference>
<keyword evidence="7 8" id="KW-0472">Membrane</keyword>
<dbReference type="GO" id="GO:0005886">
    <property type="term" value="C:plasma membrane"/>
    <property type="evidence" value="ECO:0007669"/>
    <property type="project" value="UniProtKB-SubCell"/>
</dbReference>
<evidence type="ECO:0000256" key="6">
    <source>
        <dbReference type="ARBA" id="ARBA00022989"/>
    </source>
</evidence>
<evidence type="ECO:0000313" key="10">
    <source>
        <dbReference type="EMBL" id="TCT16136.1"/>
    </source>
</evidence>
<dbReference type="Gene3D" id="1.10.3720.10">
    <property type="entry name" value="MetI-like"/>
    <property type="match status" value="2"/>
</dbReference>
<comment type="caution">
    <text evidence="10">The sequence shown here is derived from an EMBL/GenBank/DDBJ whole genome shotgun (WGS) entry which is preliminary data.</text>
</comment>
<evidence type="ECO:0000256" key="2">
    <source>
        <dbReference type="ARBA" id="ARBA00022448"/>
    </source>
</evidence>
<dbReference type="InterPro" id="IPR000515">
    <property type="entry name" value="MetI-like"/>
</dbReference>
<dbReference type="Pfam" id="PF00528">
    <property type="entry name" value="BPD_transp_1"/>
    <property type="match status" value="2"/>
</dbReference>
<feature type="transmembrane region" description="Helical" evidence="8">
    <location>
        <begin position="330"/>
        <end position="353"/>
    </location>
</feature>